<reference evidence="5 6" key="1">
    <citation type="submission" date="2023-07" db="EMBL/GenBank/DDBJ databases">
        <title>Sequencing the genomes of 1000 actinobacteria strains.</title>
        <authorList>
            <person name="Klenk H.-P."/>
        </authorList>
    </citation>
    <scope>NUCLEOTIDE SEQUENCE [LARGE SCALE GENOMIC DNA]</scope>
    <source>
        <strain evidence="5 6">DSM 44711</strain>
    </source>
</reference>
<dbReference type="GO" id="GO:0012505">
    <property type="term" value="C:endomembrane system"/>
    <property type="evidence" value="ECO:0007669"/>
    <property type="project" value="UniProtKB-ARBA"/>
</dbReference>
<dbReference type="Pfam" id="PF05719">
    <property type="entry name" value="GPP34"/>
    <property type="match status" value="1"/>
</dbReference>
<keyword evidence="2" id="KW-0333">Golgi apparatus</keyword>
<keyword evidence="3" id="KW-0446">Lipid-binding</keyword>
<comment type="subcellular location">
    <subcellularLocation>
        <location evidence="1">Golgi apparatus membrane</location>
        <topology evidence="1">Peripheral membrane protein</topology>
        <orientation evidence="1">Cytoplasmic side</orientation>
    </subcellularLocation>
</comment>
<keyword evidence="4" id="KW-0472">Membrane</keyword>
<evidence type="ECO:0000256" key="2">
    <source>
        <dbReference type="ARBA" id="ARBA00023034"/>
    </source>
</evidence>
<dbReference type="RefSeq" id="WP_310409126.1">
    <property type="nucleotide sequence ID" value="NZ_JAVDYC010000001.1"/>
</dbReference>
<name>A0AAE3ZLY5_9ACTN</name>
<dbReference type="Gene3D" id="1.10.3630.10">
    <property type="entry name" value="yeast vps74-n-term truncation variant domain like"/>
    <property type="match status" value="1"/>
</dbReference>
<evidence type="ECO:0000256" key="4">
    <source>
        <dbReference type="ARBA" id="ARBA00023136"/>
    </source>
</evidence>
<comment type="caution">
    <text evidence="5">The sequence shown here is derived from an EMBL/GenBank/DDBJ whole genome shotgun (WGS) entry which is preliminary data.</text>
</comment>
<accession>A0AAE3ZLY5</accession>
<gene>
    <name evidence="5" type="ORF">J2S44_000823</name>
</gene>
<proteinExistence type="predicted"/>
<evidence type="ECO:0000256" key="3">
    <source>
        <dbReference type="ARBA" id="ARBA00023121"/>
    </source>
</evidence>
<dbReference type="EMBL" id="JAVDYC010000001">
    <property type="protein sequence ID" value="MDR7320573.1"/>
    <property type="molecule type" value="Genomic_DNA"/>
</dbReference>
<organism evidence="5 6">
    <name type="scientific">Catenuloplanes niger</name>
    <dbReference type="NCBI Taxonomy" id="587534"/>
    <lineage>
        <taxon>Bacteria</taxon>
        <taxon>Bacillati</taxon>
        <taxon>Actinomycetota</taxon>
        <taxon>Actinomycetes</taxon>
        <taxon>Micromonosporales</taxon>
        <taxon>Micromonosporaceae</taxon>
        <taxon>Catenuloplanes</taxon>
    </lineage>
</organism>
<evidence type="ECO:0000313" key="6">
    <source>
        <dbReference type="Proteomes" id="UP001183629"/>
    </source>
</evidence>
<dbReference type="GO" id="GO:0005737">
    <property type="term" value="C:cytoplasm"/>
    <property type="evidence" value="ECO:0007669"/>
    <property type="project" value="UniProtKB-ARBA"/>
</dbReference>
<sequence length="204" mass="21845">MTMSLAEELVLIAYDTDGTAWGTGTAVNFAVAGAHLMELALAGRIAVHDGRVTVLDPTPTGSPPADTALATLTADPAPRRPKDAVNLLSKKALQPVLDRLVETGVVERHDRKVLLVVPFTRYPSPGGVEPAAETARRRLMHAAVTDPHATPDDRTQALVALVTAADWHRRAFPGLPKHTIKPRFTGVIEDLRTAVKNAIADTYT</sequence>
<evidence type="ECO:0000256" key="1">
    <source>
        <dbReference type="ARBA" id="ARBA00004255"/>
    </source>
</evidence>
<evidence type="ECO:0000313" key="5">
    <source>
        <dbReference type="EMBL" id="MDR7320573.1"/>
    </source>
</evidence>
<dbReference type="InterPro" id="IPR008628">
    <property type="entry name" value="GPP34-like"/>
</dbReference>
<dbReference type="Proteomes" id="UP001183629">
    <property type="component" value="Unassembled WGS sequence"/>
</dbReference>
<dbReference type="GO" id="GO:0070273">
    <property type="term" value="F:phosphatidylinositol-4-phosphate binding"/>
    <property type="evidence" value="ECO:0007669"/>
    <property type="project" value="InterPro"/>
</dbReference>
<evidence type="ECO:0008006" key="7">
    <source>
        <dbReference type="Google" id="ProtNLM"/>
    </source>
</evidence>
<keyword evidence="6" id="KW-1185">Reference proteome</keyword>
<protein>
    <recommendedName>
        <fullName evidence="7">GPP34 family phosphoprotein</fullName>
    </recommendedName>
</protein>
<dbReference type="InterPro" id="IPR038261">
    <property type="entry name" value="GPP34-like_sf"/>
</dbReference>
<dbReference type="AlphaFoldDB" id="A0AAE3ZLY5"/>